<dbReference type="GO" id="GO:1990904">
    <property type="term" value="C:ribonucleoprotein complex"/>
    <property type="evidence" value="ECO:0007669"/>
    <property type="project" value="UniProtKB-KW"/>
</dbReference>
<organism evidence="4">
    <name type="scientific">Ophirina amphinema</name>
    <dbReference type="NCBI Taxonomy" id="2108040"/>
    <lineage>
        <taxon>Eukaryota</taxon>
        <taxon>Discoba</taxon>
        <taxon>Jakobida</taxon>
        <taxon>Ophirinina</taxon>
        <taxon>Ophirinidae</taxon>
        <taxon>Ophirina</taxon>
    </lineage>
</organism>
<evidence type="ECO:0000313" key="4">
    <source>
        <dbReference type="EMBL" id="BBD14133.1"/>
    </source>
</evidence>
<dbReference type="Gene3D" id="3.30.1440.10">
    <property type="match status" value="1"/>
</dbReference>
<keyword evidence="4" id="KW-0496">Mitochondrion</keyword>
<dbReference type="GO" id="GO:0005840">
    <property type="term" value="C:ribosome"/>
    <property type="evidence" value="ECO:0007669"/>
    <property type="project" value="UniProtKB-KW"/>
</dbReference>
<dbReference type="GO" id="GO:0006412">
    <property type="term" value="P:translation"/>
    <property type="evidence" value="ECO:0007669"/>
    <property type="project" value="InterPro"/>
</dbReference>
<evidence type="ECO:0000256" key="1">
    <source>
        <dbReference type="ARBA" id="ARBA00008553"/>
    </source>
</evidence>
<proteinExistence type="inferred from homology"/>
<dbReference type="SUPFAM" id="SSF55282">
    <property type="entry name" value="RL5-like"/>
    <property type="match status" value="1"/>
</dbReference>
<evidence type="ECO:0000256" key="2">
    <source>
        <dbReference type="ARBA" id="ARBA00022980"/>
    </source>
</evidence>
<dbReference type="EMBL" id="LC369600">
    <property type="protein sequence ID" value="BBD14133.1"/>
    <property type="molecule type" value="Genomic_DNA"/>
</dbReference>
<dbReference type="PANTHER" id="PTHR11994">
    <property type="entry name" value="60S RIBOSOMAL PROTEIN L11-RELATED"/>
    <property type="match status" value="1"/>
</dbReference>
<name>A0A348AYR5_9EUKA</name>
<sequence>MRFSDWHYYSIVRPDLIASGSYHNCMSLPRLTALSIVSSGSAIIREGKLLPVYMCLLELITGRRPAIIRARRSVSSFKLRQGMLIGCGVRVCSHPMLYELLQRGALSVAYRRWMRSSSHGFYQSISSQGNLSFGFSDGFFFPQLDTEFDKFPSGMGGNVNVTSSSSSVEEASLLFSLIGLPLK</sequence>
<dbReference type="PIRSF" id="PIRSF002161">
    <property type="entry name" value="Ribosomal_L5"/>
    <property type="match status" value="1"/>
</dbReference>
<dbReference type="AlphaFoldDB" id="A0A348AYR5"/>
<dbReference type="InterPro" id="IPR002132">
    <property type="entry name" value="Ribosomal_uL5"/>
</dbReference>
<keyword evidence="3" id="KW-0687">Ribonucleoprotein</keyword>
<comment type="similarity">
    <text evidence="1">Belongs to the universal ribosomal protein uL5 family.</text>
</comment>
<evidence type="ECO:0000256" key="3">
    <source>
        <dbReference type="ARBA" id="ARBA00023274"/>
    </source>
</evidence>
<dbReference type="GO" id="GO:0003735">
    <property type="term" value="F:structural constituent of ribosome"/>
    <property type="evidence" value="ECO:0007669"/>
    <property type="project" value="InterPro"/>
</dbReference>
<geneLocation type="mitochondrion" evidence="4"/>
<reference evidence="4" key="1">
    <citation type="journal article" date="2018" name="Sci. Rep.">
        <title>Ophirina amphinema n. gen., n. sp., a New Deeply Branching Discobid with Phylogenetic Affinity to Jakobids.</title>
        <authorList>
            <person name="Yabuki A."/>
            <person name="Gyaltshen Y."/>
            <person name="Heiss A.A."/>
            <person name="Fujikura K."/>
            <person name="Kim E."/>
        </authorList>
    </citation>
    <scope>NUCLEOTIDE SEQUENCE</scope>
    <source>
        <strain evidence="4">JB</strain>
    </source>
</reference>
<keyword evidence="2 4" id="KW-0689">Ribosomal protein</keyword>
<gene>
    <name evidence="4" type="primary">rpl5</name>
</gene>
<accession>A0A348AYR5</accession>
<protein>
    <submittedName>
        <fullName evidence="4">Ribosomal protein L5</fullName>
    </submittedName>
</protein>
<dbReference type="InterPro" id="IPR022803">
    <property type="entry name" value="Ribosomal_uL5_dom_sf"/>
</dbReference>